<gene>
    <name evidence="1" type="ORF">GR167_17605</name>
</gene>
<accession>A0A6L8LM69</accession>
<comment type="caution">
    <text evidence="1">The sequence shown here is derived from an EMBL/GenBank/DDBJ whole genome shotgun (WGS) entry which is preliminary data.</text>
</comment>
<keyword evidence="2" id="KW-1185">Reference proteome</keyword>
<organism evidence="1 2">
    <name type="scientific">Thalassovita mangrovi</name>
    <dbReference type="NCBI Taxonomy" id="2692236"/>
    <lineage>
        <taxon>Bacteria</taxon>
        <taxon>Pseudomonadati</taxon>
        <taxon>Pseudomonadota</taxon>
        <taxon>Alphaproteobacteria</taxon>
        <taxon>Rhodobacterales</taxon>
        <taxon>Roseobacteraceae</taxon>
        <taxon>Thalassovita</taxon>
    </lineage>
</organism>
<dbReference type="Proteomes" id="UP000479043">
    <property type="component" value="Unassembled WGS sequence"/>
</dbReference>
<evidence type="ECO:0000313" key="2">
    <source>
        <dbReference type="Proteomes" id="UP000479043"/>
    </source>
</evidence>
<protein>
    <submittedName>
        <fullName evidence="1">DUF4265 domain-containing protein</fullName>
    </submittedName>
</protein>
<proteinExistence type="predicted"/>
<sequence>MANIGKLTIDLPDDAEHGRASENIFVEGLGHDRYRLQSTPFFATGLSYRDIVIARKRGSQLVFEKLLFIGGHSSYRIRPSDHAGQRAFRTYWTPLRDLGCTYDEGNFGYLLYAVDIPPDTDIATARALLEAGTAAGVWEVEEGAVGHLVVKS</sequence>
<dbReference type="AlphaFoldDB" id="A0A6L8LM69"/>
<evidence type="ECO:0000313" key="1">
    <source>
        <dbReference type="EMBL" id="MYM57137.1"/>
    </source>
</evidence>
<dbReference type="EMBL" id="WWEN01000009">
    <property type="protein sequence ID" value="MYM57137.1"/>
    <property type="molecule type" value="Genomic_DNA"/>
</dbReference>
<dbReference type="InterPro" id="IPR025361">
    <property type="entry name" value="DUF4265"/>
</dbReference>
<dbReference type="RefSeq" id="WP_160975047.1">
    <property type="nucleotide sequence ID" value="NZ_WWEN01000009.1"/>
</dbReference>
<name>A0A6L8LM69_9RHOB</name>
<dbReference type="Pfam" id="PF14085">
    <property type="entry name" value="DUF4265"/>
    <property type="match status" value="1"/>
</dbReference>
<reference evidence="1 2" key="1">
    <citation type="submission" date="2020-01" db="EMBL/GenBank/DDBJ databases">
        <authorList>
            <person name="Chen S."/>
        </authorList>
    </citation>
    <scope>NUCLEOTIDE SEQUENCE [LARGE SCALE GENOMIC DNA]</scope>
    <source>
        <strain evidence="1 2">GS-10</strain>
    </source>
</reference>